<protein>
    <submittedName>
        <fullName evidence="3">DEKNAAC105200</fullName>
    </submittedName>
</protein>
<dbReference type="Proteomes" id="UP000290900">
    <property type="component" value="Unassembled WGS sequence"/>
</dbReference>
<evidence type="ECO:0000313" key="4">
    <source>
        <dbReference type="Proteomes" id="UP000290900"/>
    </source>
</evidence>
<evidence type="ECO:0000313" key="3">
    <source>
        <dbReference type="EMBL" id="VEU23994.1"/>
    </source>
</evidence>
<dbReference type="Gene3D" id="3.30.70.330">
    <property type="match status" value="1"/>
</dbReference>
<reference evidence="3 4" key="1">
    <citation type="submission" date="2018-12" db="EMBL/GenBank/DDBJ databases">
        <authorList>
            <person name="Tiukova I."/>
            <person name="Dainat J."/>
        </authorList>
    </citation>
    <scope>NUCLEOTIDE SEQUENCE [LARGE SCALE GENOMIC DNA]</scope>
</reference>
<keyword evidence="4" id="KW-1185">Reference proteome</keyword>
<dbReference type="FunCoup" id="A0A448YSU3">
    <property type="interactions" value="151"/>
</dbReference>
<gene>
    <name evidence="3" type="ORF">BRENAR_LOCUS4723</name>
</gene>
<dbReference type="AlphaFoldDB" id="A0A448YSU3"/>
<evidence type="ECO:0000256" key="1">
    <source>
        <dbReference type="PROSITE-ProRule" id="PRU00176"/>
    </source>
</evidence>
<accession>A0A448YSU3</accession>
<dbReference type="OrthoDB" id="277802at2759"/>
<dbReference type="EMBL" id="CAACVR010000067">
    <property type="protein sequence ID" value="VEU23994.1"/>
    <property type="molecule type" value="Genomic_DNA"/>
</dbReference>
<sequence>MPKHTIDSEAAEVTKKRRKNLVEPNYTIYVKNLNDKVSKSAMQRNLYVLFSTYCDVVRISYRNKGKLRGQAWLNVSSIEDAELALVRLRGISMFGKKVEMEFSGKVGDVTGEEMPRYT</sequence>
<dbReference type="GO" id="GO:0003723">
    <property type="term" value="F:RNA binding"/>
    <property type="evidence" value="ECO:0007669"/>
    <property type="project" value="UniProtKB-UniRule"/>
</dbReference>
<dbReference type="SMART" id="SM00360">
    <property type="entry name" value="RRM"/>
    <property type="match status" value="1"/>
</dbReference>
<dbReference type="PROSITE" id="PS50102">
    <property type="entry name" value="RRM"/>
    <property type="match status" value="1"/>
</dbReference>
<dbReference type="InParanoid" id="A0A448YSU3"/>
<dbReference type="STRING" id="13370.A0A448YSU3"/>
<dbReference type="InterPro" id="IPR000504">
    <property type="entry name" value="RRM_dom"/>
</dbReference>
<dbReference type="SUPFAM" id="SSF54928">
    <property type="entry name" value="RNA-binding domain, RBD"/>
    <property type="match status" value="1"/>
</dbReference>
<dbReference type="InterPro" id="IPR012677">
    <property type="entry name" value="Nucleotide-bd_a/b_plait_sf"/>
</dbReference>
<evidence type="ECO:0000259" key="2">
    <source>
        <dbReference type="PROSITE" id="PS50102"/>
    </source>
</evidence>
<organism evidence="3 4">
    <name type="scientific">Brettanomyces naardenensis</name>
    <name type="common">Yeast</name>
    <dbReference type="NCBI Taxonomy" id="13370"/>
    <lineage>
        <taxon>Eukaryota</taxon>
        <taxon>Fungi</taxon>
        <taxon>Dikarya</taxon>
        <taxon>Ascomycota</taxon>
        <taxon>Saccharomycotina</taxon>
        <taxon>Pichiomycetes</taxon>
        <taxon>Pichiales</taxon>
        <taxon>Pichiaceae</taxon>
        <taxon>Brettanomyces</taxon>
    </lineage>
</organism>
<proteinExistence type="predicted"/>
<dbReference type="InterPro" id="IPR035979">
    <property type="entry name" value="RBD_domain_sf"/>
</dbReference>
<keyword evidence="1" id="KW-0694">RNA-binding</keyword>
<feature type="domain" description="RRM" evidence="2">
    <location>
        <begin position="26"/>
        <end position="105"/>
    </location>
</feature>
<name>A0A448YSU3_BRENA</name>
<dbReference type="Pfam" id="PF00076">
    <property type="entry name" value="RRM_1"/>
    <property type="match status" value="1"/>
</dbReference>